<evidence type="ECO:0000313" key="11">
    <source>
        <dbReference type="Proteomes" id="UP000218810"/>
    </source>
</evidence>
<dbReference type="EC" id="2.3.1.269" evidence="8"/>
<dbReference type="GO" id="GO:0016410">
    <property type="term" value="F:N-acyltransferase activity"/>
    <property type="evidence" value="ECO:0007669"/>
    <property type="project" value="UniProtKB-UniRule"/>
</dbReference>
<dbReference type="PANTHER" id="PTHR38686:SF1">
    <property type="entry name" value="APOLIPOPROTEIN N-ACYLTRANSFERASE"/>
    <property type="match status" value="1"/>
</dbReference>
<evidence type="ECO:0000256" key="8">
    <source>
        <dbReference type="HAMAP-Rule" id="MF_01148"/>
    </source>
</evidence>
<dbReference type="GO" id="GO:0042158">
    <property type="term" value="P:lipoprotein biosynthetic process"/>
    <property type="evidence" value="ECO:0007669"/>
    <property type="project" value="UniProtKB-UniRule"/>
</dbReference>
<feature type="transmembrane region" description="Helical" evidence="8">
    <location>
        <begin position="50"/>
        <end position="68"/>
    </location>
</feature>
<dbReference type="OrthoDB" id="9804277at2"/>
<keyword evidence="3 8" id="KW-0808">Transferase</keyword>
<feature type="transmembrane region" description="Helical" evidence="8">
    <location>
        <begin position="100"/>
        <end position="120"/>
    </location>
</feature>
<dbReference type="InterPro" id="IPR004563">
    <property type="entry name" value="Apolipo_AcylTrfase"/>
</dbReference>
<dbReference type="CDD" id="cd07571">
    <property type="entry name" value="ALP_N-acyl_transferase"/>
    <property type="match status" value="1"/>
</dbReference>
<protein>
    <recommendedName>
        <fullName evidence="8">Apolipoprotein N-acyltransferase</fullName>
        <shortName evidence="8">ALP N-acyltransferase</shortName>
        <ecNumber evidence="8">2.3.1.269</ecNumber>
    </recommendedName>
</protein>
<comment type="caution">
    <text evidence="10">The sequence shown here is derived from an EMBL/GenBank/DDBJ whole genome shotgun (WGS) entry which is preliminary data.</text>
</comment>
<dbReference type="Pfam" id="PF20154">
    <property type="entry name" value="LNT_N"/>
    <property type="match status" value="1"/>
</dbReference>
<keyword evidence="7 8" id="KW-0012">Acyltransferase</keyword>
<evidence type="ECO:0000256" key="6">
    <source>
        <dbReference type="ARBA" id="ARBA00023136"/>
    </source>
</evidence>
<dbReference type="InterPro" id="IPR045378">
    <property type="entry name" value="LNT_N"/>
</dbReference>
<dbReference type="HAMAP" id="MF_01148">
    <property type="entry name" value="Lnt"/>
    <property type="match status" value="1"/>
</dbReference>
<feature type="transmembrane region" description="Helical" evidence="8">
    <location>
        <begin position="499"/>
        <end position="516"/>
    </location>
</feature>
<name>A0A2A2WKX4_9ACTN</name>
<evidence type="ECO:0000256" key="5">
    <source>
        <dbReference type="ARBA" id="ARBA00022989"/>
    </source>
</evidence>
<evidence type="ECO:0000259" key="9">
    <source>
        <dbReference type="PROSITE" id="PS50263"/>
    </source>
</evidence>
<dbReference type="PANTHER" id="PTHR38686">
    <property type="entry name" value="APOLIPOPROTEIN N-ACYLTRANSFERASE"/>
    <property type="match status" value="1"/>
</dbReference>
<comment type="similarity">
    <text evidence="8">Belongs to the CN hydrolase family. Apolipoprotein N-acyltransferase subfamily.</text>
</comment>
<keyword evidence="5 8" id="KW-1133">Transmembrane helix</keyword>
<proteinExistence type="inferred from homology"/>
<dbReference type="Pfam" id="PF00795">
    <property type="entry name" value="CN_hydrolase"/>
    <property type="match status" value="1"/>
</dbReference>
<dbReference type="Gene3D" id="3.60.110.10">
    <property type="entry name" value="Carbon-nitrogen hydrolase"/>
    <property type="match status" value="1"/>
</dbReference>
<reference evidence="11" key="1">
    <citation type="submission" date="2017-09" db="EMBL/GenBank/DDBJ databases">
        <authorList>
            <person name="Zhang Y."/>
            <person name="Huang X."/>
            <person name="Liu J."/>
            <person name="Lu L."/>
            <person name="Peng K."/>
        </authorList>
    </citation>
    <scope>NUCLEOTIDE SEQUENCE [LARGE SCALE GENOMIC DNA]</scope>
    <source>
        <strain evidence="11">S-XJ-1</strain>
    </source>
</reference>
<keyword evidence="11" id="KW-1185">Reference proteome</keyword>
<keyword evidence="6 8" id="KW-0472">Membrane</keyword>
<keyword evidence="10" id="KW-0449">Lipoprotein</keyword>
<dbReference type="Proteomes" id="UP000218810">
    <property type="component" value="Unassembled WGS sequence"/>
</dbReference>
<dbReference type="GO" id="GO:0005886">
    <property type="term" value="C:plasma membrane"/>
    <property type="evidence" value="ECO:0007669"/>
    <property type="project" value="UniProtKB-SubCell"/>
</dbReference>
<feature type="transmembrane region" description="Helical" evidence="8">
    <location>
        <begin position="165"/>
        <end position="191"/>
    </location>
</feature>
<evidence type="ECO:0000256" key="3">
    <source>
        <dbReference type="ARBA" id="ARBA00022679"/>
    </source>
</evidence>
<gene>
    <name evidence="8 10" type="primary">lnt</name>
    <name evidence="10" type="ORF">CEY15_16780</name>
</gene>
<comment type="function">
    <text evidence="8">Catalyzes the phospholipid dependent N-acylation of the N-terminal cysteine of apolipoprotein, the last step in lipoprotein maturation.</text>
</comment>
<evidence type="ECO:0000313" key="10">
    <source>
        <dbReference type="EMBL" id="PAY21842.1"/>
    </source>
</evidence>
<dbReference type="SUPFAM" id="SSF56317">
    <property type="entry name" value="Carbon-nitrogen hydrolase"/>
    <property type="match status" value="1"/>
</dbReference>
<accession>A0A2A2WKX4</accession>
<feature type="domain" description="CN hydrolase" evidence="9">
    <location>
        <begin position="231"/>
        <end position="483"/>
    </location>
</feature>
<dbReference type="NCBIfam" id="TIGR00546">
    <property type="entry name" value="lnt"/>
    <property type="match status" value="1"/>
</dbReference>
<comment type="catalytic activity">
    <reaction evidence="8">
        <text>N-terminal S-1,2-diacyl-sn-glyceryl-L-cysteinyl-[lipoprotein] + a glycerophospholipid = N-acyl-S-1,2-diacyl-sn-glyceryl-L-cysteinyl-[lipoprotein] + a 2-acyl-sn-glycero-3-phospholipid + H(+)</text>
        <dbReference type="Rhea" id="RHEA:48228"/>
        <dbReference type="Rhea" id="RHEA-COMP:14681"/>
        <dbReference type="Rhea" id="RHEA-COMP:14684"/>
        <dbReference type="ChEBI" id="CHEBI:15378"/>
        <dbReference type="ChEBI" id="CHEBI:136912"/>
        <dbReference type="ChEBI" id="CHEBI:140656"/>
        <dbReference type="ChEBI" id="CHEBI:140657"/>
        <dbReference type="ChEBI" id="CHEBI:140660"/>
        <dbReference type="EC" id="2.3.1.269"/>
    </reaction>
</comment>
<evidence type="ECO:0000256" key="2">
    <source>
        <dbReference type="ARBA" id="ARBA00022475"/>
    </source>
</evidence>
<comment type="pathway">
    <text evidence="8">Protein modification; lipoprotein biosynthesis (N-acyl transfer).</text>
</comment>
<dbReference type="InterPro" id="IPR003010">
    <property type="entry name" value="C-N_Hydrolase"/>
</dbReference>
<evidence type="ECO:0000256" key="4">
    <source>
        <dbReference type="ARBA" id="ARBA00022692"/>
    </source>
</evidence>
<evidence type="ECO:0000256" key="7">
    <source>
        <dbReference type="ARBA" id="ARBA00023315"/>
    </source>
</evidence>
<dbReference type="PROSITE" id="PS50263">
    <property type="entry name" value="CN_HYDROLASE"/>
    <property type="match status" value="1"/>
</dbReference>
<comment type="subcellular location">
    <subcellularLocation>
        <location evidence="1 8">Cell membrane</location>
        <topology evidence="1 8">Multi-pass membrane protein</topology>
    </subcellularLocation>
</comment>
<sequence length="521" mass="54047">MGGVTRNQPRSTPSRRWLNSHPVGRALGRMVSSLGAGILLYTSFPPLSLWFLAPAGLAILVLSVRGIGVRGAFGLGYLAGLGFFVPLLPWVGVYVGAVPWLALAALQAVAVAVFAGATALVARLPGAALWIACCWVATEAVRARLPFGGFPWGRLAFGQTDGPLLAIAQIAGAPGVSLSVALVGSATAAVVVGLARRSAWRSVSLLGSVLVTASALGSMPVPAAAVTTPSKTVALVQGNVPRLGLDFNAQRRAVLDNHVARTDALAAEVAAGVKPAPDLVIWPENASDIDPFRNADAAERIDAATEAIGAPILVGAVVSTGSGTTRNTALVWEQGTGPGDAHDKRRLVPFGEYLPMRSIVSKLSPYAAQAGNFVPGNGDGVVTIDETPLAVATCYEVAFDDLVSESVRSGAQLIAVPTNNATFGDTDMTYQQLAMSRLRAVEHNRTVVVAATSGVSAIIAANGDVLEQTEMFTADALVAQVPLNTEFTLATRLRSIPELIITVTAVFAMLVGWIASRRRRG</sequence>
<keyword evidence="2 8" id="KW-1003">Cell membrane</keyword>
<feature type="transmembrane region" description="Helical" evidence="8">
    <location>
        <begin position="75"/>
        <end position="94"/>
    </location>
</feature>
<evidence type="ECO:0000256" key="1">
    <source>
        <dbReference type="ARBA" id="ARBA00004651"/>
    </source>
</evidence>
<feature type="transmembrane region" description="Helical" evidence="8">
    <location>
        <begin position="203"/>
        <end position="221"/>
    </location>
</feature>
<organism evidence="10 11">
    <name type="scientific">Dietzia natronolimnaea</name>
    <dbReference type="NCBI Taxonomy" id="161920"/>
    <lineage>
        <taxon>Bacteria</taxon>
        <taxon>Bacillati</taxon>
        <taxon>Actinomycetota</taxon>
        <taxon>Actinomycetes</taxon>
        <taxon>Mycobacteriales</taxon>
        <taxon>Dietziaceae</taxon>
        <taxon>Dietzia</taxon>
    </lineage>
</organism>
<dbReference type="UniPathway" id="UPA00666"/>
<dbReference type="InterPro" id="IPR036526">
    <property type="entry name" value="C-N_Hydrolase_sf"/>
</dbReference>
<dbReference type="EMBL" id="NTGA01000040">
    <property type="protein sequence ID" value="PAY21842.1"/>
    <property type="molecule type" value="Genomic_DNA"/>
</dbReference>
<dbReference type="AlphaFoldDB" id="A0A2A2WKX4"/>
<keyword evidence="4 8" id="KW-0812">Transmembrane</keyword>